<dbReference type="OrthoDB" id="8755372at2759"/>
<dbReference type="PANTHER" id="PTHR34923">
    <property type="entry name" value="SMALL INTEGRAL MEMBRANE PROTEIN 20"/>
    <property type="match status" value="1"/>
</dbReference>
<keyword evidence="1" id="KW-0812">Transmembrane</keyword>
<evidence type="ECO:0000313" key="2">
    <source>
        <dbReference type="Proteomes" id="UP001652582"/>
    </source>
</evidence>
<proteinExistence type="predicted"/>
<sequence>MALSKNARYVLFLGSFVGLLGITLYPIAVSPMMDSTEYKKLQKVNRKNIRQEDIQPGNMKVWSDPFDRKKPEGE</sequence>
<reference evidence="3" key="1">
    <citation type="submission" date="2025-08" db="UniProtKB">
        <authorList>
            <consortium name="RefSeq"/>
        </authorList>
    </citation>
    <scope>IDENTIFICATION</scope>
</reference>
<protein>
    <submittedName>
        <fullName evidence="3">Small integral membrane protein 20</fullName>
    </submittedName>
</protein>
<dbReference type="AlphaFoldDB" id="A0A6J1P5C5"/>
<name>A0A6J1P5C5_BICAN</name>
<keyword evidence="1" id="KW-1133">Transmembrane helix</keyword>
<dbReference type="PANTHER" id="PTHR34923:SF1">
    <property type="entry name" value="SMALL INTEGRAL MEMBRANE PROTEIN 20"/>
    <property type="match status" value="1"/>
</dbReference>
<dbReference type="GO" id="GO:0005743">
    <property type="term" value="C:mitochondrial inner membrane"/>
    <property type="evidence" value="ECO:0007669"/>
    <property type="project" value="TreeGrafter"/>
</dbReference>
<keyword evidence="2" id="KW-1185">Reference proteome</keyword>
<keyword evidence="1" id="KW-0472">Membrane</keyword>
<dbReference type="GO" id="GO:0033617">
    <property type="term" value="P:mitochondrial respiratory chain complex IV assembly"/>
    <property type="evidence" value="ECO:0007669"/>
    <property type="project" value="InterPro"/>
</dbReference>
<dbReference type="RefSeq" id="XP_023953032.2">
    <property type="nucleotide sequence ID" value="XM_024097264.2"/>
</dbReference>
<feature type="transmembrane region" description="Helical" evidence="1">
    <location>
        <begin position="9"/>
        <end position="28"/>
    </location>
</feature>
<dbReference type="Proteomes" id="UP001652582">
    <property type="component" value="Chromosome 23"/>
</dbReference>
<evidence type="ECO:0000313" key="3">
    <source>
        <dbReference type="RefSeq" id="XP_023953032.2"/>
    </source>
</evidence>
<dbReference type="GeneID" id="112056786"/>
<dbReference type="InterPro" id="IPR027917">
    <property type="entry name" value="MITRAC7/Phoenixin"/>
</dbReference>
<organism evidence="2 3">
    <name type="scientific">Bicyclus anynana</name>
    <name type="common">Squinting bush brown butterfly</name>
    <dbReference type="NCBI Taxonomy" id="110368"/>
    <lineage>
        <taxon>Eukaryota</taxon>
        <taxon>Metazoa</taxon>
        <taxon>Ecdysozoa</taxon>
        <taxon>Arthropoda</taxon>
        <taxon>Hexapoda</taxon>
        <taxon>Insecta</taxon>
        <taxon>Pterygota</taxon>
        <taxon>Neoptera</taxon>
        <taxon>Endopterygota</taxon>
        <taxon>Lepidoptera</taxon>
        <taxon>Glossata</taxon>
        <taxon>Ditrysia</taxon>
        <taxon>Papilionoidea</taxon>
        <taxon>Nymphalidae</taxon>
        <taxon>Satyrinae</taxon>
        <taxon>Satyrini</taxon>
        <taxon>Mycalesina</taxon>
        <taxon>Bicyclus</taxon>
    </lineage>
</organism>
<accession>A0A6J1P5C5</accession>
<evidence type="ECO:0000256" key="1">
    <source>
        <dbReference type="SAM" id="Phobius"/>
    </source>
</evidence>
<dbReference type="Pfam" id="PF15061">
    <property type="entry name" value="MITRAC7_Phoenixin"/>
    <property type="match status" value="1"/>
</dbReference>
<dbReference type="KEGG" id="bany:112056786"/>
<gene>
    <name evidence="3" type="primary">LOC112056786</name>
</gene>